<dbReference type="RefSeq" id="WP_003802947.1">
    <property type="nucleotide sequence ID" value="NZ_CP159279.1"/>
</dbReference>
<sequence length="126" mass="13607">MDTSVSTYLPGDAHQPRGNRPWCAGCDTDHHLVVDSIAVMDPQRETLAAAFSCAKCGGSRVLATTERFVLPFRFPRKEPMMTTPCSLSPAIPERQSIHEFDLSPAGLADAPANEQDSDSLVHPGNS</sequence>
<organism evidence="2">
    <name type="scientific">Arthrobacter sp. K5</name>
    <dbReference type="NCBI Taxonomy" id="2839623"/>
    <lineage>
        <taxon>Bacteria</taxon>
        <taxon>Bacillati</taxon>
        <taxon>Actinomycetota</taxon>
        <taxon>Actinomycetes</taxon>
        <taxon>Micrococcales</taxon>
        <taxon>Micrococcaceae</taxon>
        <taxon>Arthrobacter</taxon>
    </lineage>
</organism>
<evidence type="ECO:0000313" key="2">
    <source>
        <dbReference type="EMBL" id="XCH10230.1"/>
    </source>
</evidence>
<name>A0AAU8EKR4_9MICC</name>
<protein>
    <submittedName>
        <fullName evidence="2">Uncharacterized protein</fullName>
    </submittedName>
</protein>
<proteinExistence type="predicted"/>
<dbReference type="EMBL" id="CP159279">
    <property type="protein sequence ID" value="XCH10230.1"/>
    <property type="molecule type" value="Genomic_DNA"/>
</dbReference>
<accession>A0AAU8EKR4</accession>
<dbReference type="AlphaFoldDB" id="A0AAU8EKR4"/>
<feature type="region of interest" description="Disordered" evidence="1">
    <location>
        <begin position="98"/>
        <end position="126"/>
    </location>
</feature>
<gene>
    <name evidence="2" type="ORF">ABRP34_15485</name>
</gene>
<reference evidence="2" key="1">
    <citation type="submission" date="2024-06" db="EMBL/GenBank/DDBJ databases">
        <title>Biodegradation of dimethachlon by Arthrobacter sp. K5: mechanistic insights and ecological implications.</title>
        <authorList>
            <person name="Hu S."/>
            <person name="Lu P."/>
        </authorList>
    </citation>
    <scope>NUCLEOTIDE SEQUENCE</scope>
    <source>
        <strain evidence="2">K5</strain>
    </source>
</reference>
<evidence type="ECO:0000256" key="1">
    <source>
        <dbReference type="SAM" id="MobiDB-lite"/>
    </source>
</evidence>